<dbReference type="Gene3D" id="3.40.50.1820">
    <property type="entry name" value="alpha/beta hydrolase"/>
    <property type="match status" value="1"/>
</dbReference>
<dbReference type="PRINTS" id="PR00111">
    <property type="entry name" value="ABHYDROLASE"/>
</dbReference>
<dbReference type="InterPro" id="IPR000639">
    <property type="entry name" value="Epox_hydrolase-like"/>
</dbReference>
<dbReference type="PANTHER" id="PTHR43798:SF33">
    <property type="entry name" value="HYDROLASE, PUTATIVE (AFU_ORTHOLOGUE AFUA_2G14860)-RELATED"/>
    <property type="match status" value="1"/>
</dbReference>
<dbReference type="SUPFAM" id="SSF53474">
    <property type="entry name" value="alpha/beta-Hydrolases"/>
    <property type="match status" value="1"/>
</dbReference>
<reference evidence="2 3" key="1">
    <citation type="submission" date="2019-01" db="EMBL/GenBank/DDBJ databases">
        <authorList>
            <person name="Brito A."/>
        </authorList>
    </citation>
    <scope>NUCLEOTIDE SEQUENCE [LARGE SCALE GENOMIC DNA]</scope>
    <source>
        <strain evidence="2">1</strain>
    </source>
</reference>
<evidence type="ECO:0000259" key="1">
    <source>
        <dbReference type="Pfam" id="PF00561"/>
    </source>
</evidence>
<sequence length="290" mass="33759">MLANFKQQIITTTQAKINTFIGGEGYPLLLLHGYPQNYYMWHKIYDRLSQEFTIIITDLRGYGNSEKLPVTPDSRNYSKRVMAKDQVEVMSSLGYDRFYLVGHDRGARVAHRLTLDHPQRVQKLALLDIVPTYQLYTTTDREFATAYYHWFFLIQPHPFPENLINSNPEYFLRYCLQSWSRVKGAFTEKAFKEYLRCFSNPETVNSTCEDYRASAGIDLIHDREDLDKKITCPLLVLWGARGIIGKKYDVIASWQERAINVTGKEINCGHFLAEEAPEKTYLALQEFLIK</sequence>
<accession>A0A563VQH5</accession>
<organism evidence="2 3">
    <name type="scientific">Hyella patelloides LEGE 07179</name>
    <dbReference type="NCBI Taxonomy" id="945734"/>
    <lineage>
        <taxon>Bacteria</taxon>
        <taxon>Bacillati</taxon>
        <taxon>Cyanobacteriota</taxon>
        <taxon>Cyanophyceae</taxon>
        <taxon>Pleurocapsales</taxon>
        <taxon>Hyellaceae</taxon>
        <taxon>Hyella</taxon>
    </lineage>
</organism>
<evidence type="ECO:0000313" key="2">
    <source>
        <dbReference type="EMBL" id="VEP13716.1"/>
    </source>
</evidence>
<dbReference type="RefSeq" id="WP_144871962.1">
    <property type="nucleotide sequence ID" value="NZ_LR213962.1"/>
</dbReference>
<dbReference type="InterPro" id="IPR050266">
    <property type="entry name" value="AB_hydrolase_sf"/>
</dbReference>
<dbReference type="Proteomes" id="UP000320055">
    <property type="component" value="Unassembled WGS sequence"/>
</dbReference>
<dbReference type="OrthoDB" id="9773293at2"/>
<dbReference type="EC" id="3.8.1.3" evidence="2"/>
<name>A0A563VQH5_9CYAN</name>
<dbReference type="PRINTS" id="PR00412">
    <property type="entry name" value="EPOXHYDRLASE"/>
</dbReference>
<keyword evidence="3" id="KW-1185">Reference proteome</keyword>
<dbReference type="InterPro" id="IPR029058">
    <property type="entry name" value="AB_hydrolase_fold"/>
</dbReference>
<dbReference type="PANTHER" id="PTHR43798">
    <property type="entry name" value="MONOACYLGLYCEROL LIPASE"/>
    <property type="match status" value="1"/>
</dbReference>
<dbReference type="AlphaFoldDB" id="A0A563VQH5"/>
<keyword evidence="2" id="KW-0378">Hydrolase</keyword>
<gene>
    <name evidence="2" type="primary">dehH</name>
    <name evidence="2" type="ORF">H1P_2140002</name>
</gene>
<dbReference type="Pfam" id="PF00561">
    <property type="entry name" value="Abhydrolase_1"/>
    <property type="match status" value="1"/>
</dbReference>
<dbReference type="EMBL" id="CAACVJ010000129">
    <property type="protein sequence ID" value="VEP13716.1"/>
    <property type="molecule type" value="Genomic_DNA"/>
</dbReference>
<evidence type="ECO:0000313" key="3">
    <source>
        <dbReference type="Proteomes" id="UP000320055"/>
    </source>
</evidence>
<protein>
    <submittedName>
        <fullName evidence="2">Haloacetate dehalogenase H-1</fullName>
        <ecNumber evidence="2">3.8.1.3</ecNumber>
    </submittedName>
</protein>
<dbReference type="GO" id="GO:0016020">
    <property type="term" value="C:membrane"/>
    <property type="evidence" value="ECO:0007669"/>
    <property type="project" value="TreeGrafter"/>
</dbReference>
<feature type="domain" description="AB hydrolase-1" evidence="1">
    <location>
        <begin position="26"/>
        <end position="277"/>
    </location>
</feature>
<proteinExistence type="predicted"/>
<dbReference type="GO" id="GO:0018785">
    <property type="term" value="F:haloacetate dehalogenase activity"/>
    <property type="evidence" value="ECO:0007669"/>
    <property type="project" value="UniProtKB-EC"/>
</dbReference>
<dbReference type="InterPro" id="IPR000073">
    <property type="entry name" value="AB_hydrolase_1"/>
</dbReference>